<organism evidence="2 3">
    <name type="scientific">Mucuna pruriens</name>
    <name type="common">Velvet bean</name>
    <name type="synonym">Dolichos pruriens</name>
    <dbReference type="NCBI Taxonomy" id="157652"/>
    <lineage>
        <taxon>Eukaryota</taxon>
        <taxon>Viridiplantae</taxon>
        <taxon>Streptophyta</taxon>
        <taxon>Embryophyta</taxon>
        <taxon>Tracheophyta</taxon>
        <taxon>Spermatophyta</taxon>
        <taxon>Magnoliopsida</taxon>
        <taxon>eudicotyledons</taxon>
        <taxon>Gunneridae</taxon>
        <taxon>Pentapetalae</taxon>
        <taxon>rosids</taxon>
        <taxon>fabids</taxon>
        <taxon>Fabales</taxon>
        <taxon>Fabaceae</taxon>
        <taxon>Papilionoideae</taxon>
        <taxon>50 kb inversion clade</taxon>
        <taxon>NPAAA clade</taxon>
        <taxon>indigoferoid/millettioid clade</taxon>
        <taxon>Phaseoleae</taxon>
        <taxon>Mucuna</taxon>
    </lineage>
</organism>
<proteinExistence type="predicted"/>
<sequence>MLSHILPFSYFEDFISYIIHYKINEVPKTSQYAEFLVADTSKPRVTGLTTLVEIESDSGIKFQKANKPESDSNGKKKAKTDFNIQESIEIESINPKGAMTTSNSQSKAKSDSSRKKSQQMQCDQPTDSINQRKGYFTSTIKYRVEAIARTPQQFLVITTNNLSEEQKEKLLQVLKKHKNNRLDSRRPSRDQPTICTHKILLEEDAHPMRK</sequence>
<protein>
    <submittedName>
        <fullName evidence="2">Uncharacterized protein</fullName>
    </submittedName>
</protein>
<comment type="caution">
    <text evidence="2">The sequence shown here is derived from an EMBL/GenBank/DDBJ whole genome shotgun (WGS) entry which is preliminary data.</text>
</comment>
<dbReference type="EMBL" id="QJKJ01008596">
    <property type="protein sequence ID" value="RDX79256.1"/>
    <property type="molecule type" value="Genomic_DNA"/>
</dbReference>
<evidence type="ECO:0000256" key="1">
    <source>
        <dbReference type="SAM" id="MobiDB-lite"/>
    </source>
</evidence>
<gene>
    <name evidence="2" type="ORF">CR513_40345</name>
</gene>
<feature type="region of interest" description="Disordered" evidence="1">
    <location>
        <begin position="62"/>
        <end position="81"/>
    </location>
</feature>
<feature type="non-terminal residue" evidence="2">
    <location>
        <position position="1"/>
    </location>
</feature>
<keyword evidence="3" id="KW-1185">Reference proteome</keyword>
<dbReference type="Proteomes" id="UP000257109">
    <property type="component" value="Unassembled WGS sequence"/>
</dbReference>
<evidence type="ECO:0000313" key="3">
    <source>
        <dbReference type="Proteomes" id="UP000257109"/>
    </source>
</evidence>
<reference evidence="2" key="1">
    <citation type="submission" date="2018-05" db="EMBL/GenBank/DDBJ databases">
        <title>Draft genome of Mucuna pruriens seed.</title>
        <authorList>
            <person name="Nnadi N.E."/>
            <person name="Vos R."/>
            <person name="Hasami M.H."/>
            <person name="Devisetty U.K."/>
            <person name="Aguiy J.C."/>
        </authorList>
    </citation>
    <scope>NUCLEOTIDE SEQUENCE [LARGE SCALE GENOMIC DNA]</scope>
    <source>
        <strain evidence="2">JCA_2017</strain>
    </source>
</reference>
<accession>A0A371FLQ4</accession>
<evidence type="ECO:0000313" key="2">
    <source>
        <dbReference type="EMBL" id="RDX79256.1"/>
    </source>
</evidence>
<feature type="region of interest" description="Disordered" evidence="1">
    <location>
        <begin position="93"/>
        <end position="130"/>
    </location>
</feature>
<dbReference type="AlphaFoldDB" id="A0A371FLQ4"/>
<name>A0A371FLQ4_MUCPR</name>